<name>A0A7G7X6Q6_9PSED</name>
<evidence type="ECO:0000256" key="2">
    <source>
        <dbReference type="SAM" id="Phobius"/>
    </source>
</evidence>
<evidence type="ECO:0000313" key="5">
    <source>
        <dbReference type="Proteomes" id="UP000515277"/>
    </source>
</evidence>
<accession>A0A7G7X6Q6</accession>
<gene>
    <name evidence="4" type="ORF">GGI48_20345</name>
</gene>
<dbReference type="CDD" id="cd06257">
    <property type="entry name" value="DnaJ"/>
    <property type="match status" value="1"/>
</dbReference>
<protein>
    <submittedName>
        <fullName evidence="4">J domain-containing protein</fullName>
    </submittedName>
</protein>
<sequence length="531" mass="62176">MDCWTLLELPDDADERSIKRSYAKRLKTTRPDEDTEGFQRLREAYETALLLARERQQAPEHAGAATPAPAESENLRQWSQLLDMRCENRPVQRAEPPEQRLLLGLTPRNVPERWQQALQLDCRQGFEAGLLRYCLSHPEQRTAIALWAVQQLEWLVPWQQLSMSPAQQQILRDDLLRHYLKILEAHLQAGDEAAFIEQLRSYAEQPWMQVFDHRQQYQYAVLQLLNRTRWSLSLLDQVCHCFQWDDKTGAHPGPAEDWEALMERRQQESFYQQQQLRSADERVREPSILAAHLLFKPMTAKQQKDLLQDTDAQHWQACQHLAQLLTWRYPQLIERLPQKDLYFWLRFLRRPTFEQSWARLWASLSLAIAMYLLLQNHYSPGFCITLALVLSCIPVWFSILLMSQWIPLATRLVLQDLWLSERLIPKRLDPDGKYLVLRHGLPQLVLLAAFGALLGGLGMLTYLGMILLNLLQRRRLGHIDPQLSASHPWLTALHWAHWSPLQVVFLPLMLAANVFCQLYYPGFPLTTLRPF</sequence>
<dbReference type="RefSeq" id="WP_179599762.1">
    <property type="nucleotide sequence ID" value="NZ_CP060201.1"/>
</dbReference>
<dbReference type="SUPFAM" id="SSF46565">
    <property type="entry name" value="Chaperone J-domain"/>
    <property type="match status" value="1"/>
</dbReference>
<organism evidence="4 5">
    <name type="scientific">Pseudomonas protegens</name>
    <dbReference type="NCBI Taxonomy" id="380021"/>
    <lineage>
        <taxon>Bacteria</taxon>
        <taxon>Pseudomonadati</taxon>
        <taxon>Pseudomonadota</taxon>
        <taxon>Gammaproteobacteria</taxon>
        <taxon>Pseudomonadales</taxon>
        <taxon>Pseudomonadaceae</taxon>
        <taxon>Pseudomonas</taxon>
    </lineage>
</organism>
<feature type="transmembrane region" description="Helical" evidence="2">
    <location>
        <begin position="356"/>
        <end position="374"/>
    </location>
</feature>
<dbReference type="AlphaFoldDB" id="A0A7G7X6Q6"/>
<keyword evidence="2" id="KW-1133">Transmembrane helix</keyword>
<dbReference type="Proteomes" id="UP000515277">
    <property type="component" value="Chromosome"/>
</dbReference>
<dbReference type="Gene3D" id="1.10.287.110">
    <property type="entry name" value="DnaJ domain"/>
    <property type="match status" value="1"/>
</dbReference>
<dbReference type="EMBL" id="CP060201">
    <property type="protein sequence ID" value="QNH75651.1"/>
    <property type="molecule type" value="Genomic_DNA"/>
</dbReference>
<feature type="transmembrane region" description="Helical" evidence="2">
    <location>
        <begin position="381"/>
        <end position="406"/>
    </location>
</feature>
<proteinExistence type="predicted"/>
<evidence type="ECO:0000256" key="1">
    <source>
        <dbReference type="ARBA" id="ARBA00023186"/>
    </source>
</evidence>
<feature type="transmembrane region" description="Helical" evidence="2">
    <location>
        <begin position="503"/>
        <end position="520"/>
    </location>
</feature>
<reference evidence="5" key="1">
    <citation type="journal article" date="2020" name="Microbiol. Resour. Announc.">
        <title>Complete genome sequences of four natural Pseudomonas isolates that catabolize a wide range of aromatic compounds relevant to lignin valorization.</title>
        <authorList>
            <person name="Hatmaker E.A."/>
            <person name="Presley G."/>
            <person name="Cannon O."/>
            <person name="Guss A.M."/>
            <person name="Elkins J.G."/>
        </authorList>
    </citation>
    <scope>NUCLEOTIDE SEQUENCE [LARGE SCALE GENOMIC DNA]</scope>
    <source>
        <strain evidence="5">H1F5C</strain>
    </source>
</reference>
<dbReference type="PROSITE" id="PS50076">
    <property type="entry name" value="DNAJ_2"/>
    <property type="match status" value="1"/>
</dbReference>
<keyword evidence="2" id="KW-0812">Transmembrane</keyword>
<keyword evidence="1" id="KW-0143">Chaperone</keyword>
<dbReference type="InterPro" id="IPR036869">
    <property type="entry name" value="J_dom_sf"/>
</dbReference>
<feature type="domain" description="J" evidence="3">
    <location>
        <begin position="2"/>
        <end position="62"/>
    </location>
</feature>
<keyword evidence="2" id="KW-0472">Membrane</keyword>
<evidence type="ECO:0000259" key="3">
    <source>
        <dbReference type="PROSITE" id="PS50076"/>
    </source>
</evidence>
<dbReference type="InterPro" id="IPR001623">
    <property type="entry name" value="DnaJ_domain"/>
</dbReference>
<evidence type="ECO:0000313" key="4">
    <source>
        <dbReference type="EMBL" id="QNH75651.1"/>
    </source>
</evidence>
<feature type="transmembrane region" description="Helical" evidence="2">
    <location>
        <begin position="444"/>
        <end position="468"/>
    </location>
</feature>